<evidence type="ECO:0000256" key="3">
    <source>
        <dbReference type="ARBA" id="ARBA00023235"/>
    </source>
</evidence>
<dbReference type="AlphaFoldDB" id="A0A0H2Y821"/>
<dbReference type="CDD" id="cd02570">
    <property type="entry name" value="PseudoU_synth_EcTruA"/>
    <property type="match status" value="1"/>
</dbReference>
<dbReference type="PIRSF" id="PIRSF001430">
    <property type="entry name" value="tRNA_psdUrid_synth"/>
    <property type="match status" value="1"/>
</dbReference>
<evidence type="ECO:0000259" key="8">
    <source>
        <dbReference type="Pfam" id="PF01416"/>
    </source>
</evidence>
<accession>A0A0H2Y821</accession>
<dbReference type="GO" id="GO:0003723">
    <property type="term" value="F:RNA binding"/>
    <property type="evidence" value="ECO:0007669"/>
    <property type="project" value="InterPro"/>
</dbReference>
<dbReference type="FunFam" id="3.30.70.660:FF:000001">
    <property type="entry name" value="tRNA pseudouridine synthase A"/>
    <property type="match status" value="1"/>
</dbReference>
<gene>
    <name evidence="4" type="primary">truA</name>
    <name evidence="9" type="ordered locus">YPA_2078</name>
</gene>
<dbReference type="GO" id="GO:0016829">
    <property type="term" value="F:lyase activity"/>
    <property type="evidence" value="ECO:0007669"/>
    <property type="project" value="UniProtKB-KW"/>
</dbReference>
<dbReference type="Proteomes" id="UP000001971">
    <property type="component" value="Chromosome"/>
</dbReference>
<dbReference type="Gene3D" id="3.30.70.580">
    <property type="entry name" value="Pseudouridine synthase I, catalytic domain, N-terminal subdomain"/>
    <property type="match status" value="1"/>
</dbReference>
<protein>
    <recommendedName>
        <fullName evidence="4">tRNA pseudouridine synthase A</fullName>
        <ecNumber evidence="4">5.4.99.12</ecNumber>
    </recommendedName>
    <alternativeName>
        <fullName evidence="4">tRNA pseudouridine(38-40) synthase</fullName>
    </alternativeName>
    <alternativeName>
        <fullName evidence="4">tRNA pseudouridylate synthase I</fullName>
    </alternativeName>
    <alternativeName>
        <fullName evidence="4">tRNA-uridine isomerase I</fullName>
    </alternativeName>
</protein>
<dbReference type="InterPro" id="IPR020103">
    <property type="entry name" value="PsdUridine_synth_cat_dom_sf"/>
</dbReference>
<dbReference type="GO" id="GO:0031119">
    <property type="term" value="P:tRNA pseudouridine synthesis"/>
    <property type="evidence" value="ECO:0007669"/>
    <property type="project" value="UniProtKB-UniRule"/>
</dbReference>
<evidence type="ECO:0000256" key="4">
    <source>
        <dbReference type="HAMAP-Rule" id="MF_00171"/>
    </source>
</evidence>
<evidence type="ECO:0000256" key="6">
    <source>
        <dbReference type="PIRSR" id="PIRSR001430-2"/>
    </source>
</evidence>
<dbReference type="HAMAP" id="MF_00171">
    <property type="entry name" value="TruA"/>
    <property type="match status" value="1"/>
</dbReference>
<organism evidence="9 10">
    <name type="scientific">Yersinia pestis bv. Antiqua (strain Antiqua)</name>
    <dbReference type="NCBI Taxonomy" id="360102"/>
    <lineage>
        <taxon>Bacteria</taxon>
        <taxon>Pseudomonadati</taxon>
        <taxon>Pseudomonadota</taxon>
        <taxon>Gammaproteobacteria</taxon>
        <taxon>Enterobacterales</taxon>
        <taxon>Yersiniaceae</taxon>
        <taxon>Yersinia</taxon>
    </lineage>
</organism>
<proteinExistence type="inferred from homology"/>
<dbReference type="KEGG" id="ypa:YPA_2078"/>
<dbReference type="GO" id="GO:0160147">
    <property type="term" value="F:tRNA pseudouridine(38-40) synthase activity"/>
    <property type="evidence" value="ECO:0007669"/>
    <property type="project" value="UniProtKB-EC"/>
</dbReference>
<dbReference type="EMBL" id="CP000308">
    <property type="protein sequence ID" value="ABG14044.1"/>
    <property type="molecule type" value="Genomic_DNA"/>
</dbReference>
<comment type="caution">
    <text evidence="4">Lacks conserved residue(s) required for the propagation of feature annotation.</text>
</comment>
<feature type="domain" description="Pseudouridine synthase I TruA alpha/beta" evidence="8">
    <location>
        <begin position="171"/>
        <end position="273"/>
    </location>
</feature>
<dbReference type="NCBIfam" id="TIGR00071">
    <property type="entry name" value="hisT_truA"/>
    <property type="match status" value="1"/>
</dbReference>
<keyword evidence="2 4" id="KW-0819">tRNA processing</keyword>
<evidence type="ECO:0000256" key="1">
    <source>
        <dbReference type="ARBA" id="ARBA00009375"/>
    </source>
</evidence>
<keyword evidence="9" id="KW-0456">Lyase</keyword>
<dbReference type="InterPro" id="IPR001406">
    <property type="entry name" value="PsdUridine_synth_TruA"/>
</dbReference>
<feature type="binding site" evidence="4 6">
    <location>
        <position position="138"/>
    </location>
    <ligand>
        <name>substrate</name>
    </ligand>
</feature>
<comment type="subunit">
    <text evidence="4">Homodimer.</text>
</comment>
<feature type="domain" description="Pseudouridine synthase I TruA alpha/beta" evidence="8">
    <location>
        <begin position="37"/>
        <end position="131"/>
    </location>
</feature>
<dbReference type="GeneID" id="57975923"/>
<dbReference type="EC" id="5.4.99.12" evidence="4"/>
<keyword evidence="3 4" id="KW-0413">Isomerase</keyword>
<reference evidence="9 10" key="1">
    <citation type="journal article" date="2006" name="J. Bacteriol.">
        <title>Complete genome sequence of Yersinia pestis strains Antiqua and Nepal516: evidence of gene reduction in an emerging pathogen.</title>
        <authorList>
            <person name="Chain P.S."/>
            <person name="Hu P."/>
            <person name="Malfatti S.A."/>
            <person name="Radnedge L."/>
            <person name="Larimer F."/>
            <person name="Vergez L.M."/>
            <person name="Worsham P."/>
            <person name="Chu M.C."/>
            <person name="Andersen G.L."/>
        </authorList>
    </citation>
    <scope>NUCLEOTIDE SEQUENCE [LARGE SCALE GENOMIC DNA]</scope>
    <source>
        <strain evidence="9 10">Antiqua</strain>
    </source>
</reference>
<dbReference type="InterPro" id="IPR020094">
    <property type="entry name" value="TruA/RsuA/RluB/E/F_N"/>
</dbReference>
<dbReference type="RefSeq" id="WP_002209727.1">
    <property type="nucleotide sequence ID" value="NC_008150.1"/>
</dbReference>
<dbReference type="InterPro" id="IPR020095">
    <property type="entry name" value="PsdUridine_synth_TruA_C"/>
</dbReference>
<sequence>MSGFELDQEETLVQQNTLAQQEKPAEVAGLKIALGIEYNGSRYFGWQRQQEVASVQACLEAALSKVANEPIGVFCAGRTDAGVHATGQVVHFVTSAVRKDAAWTMGVNSHLPADIAVRWVKTVDNDFHARFSATARRYRYIIFSHRYRPAILAQGVTHCYMPLDAEKMERAAQCLLGENDFTSFRAVQCQSRTPWRNVKHVKVTRHGAYIVVDIKANAFVHHMVRNIVGSLIEIGCGNQDVTWMAELLALKDRTRAAATAKADGLYLVSVDYPDHFALPKVPMGPLFLADDEG</sequence>
<evidence type="ECO:0000313" key="10">
    <source>
        <dbReference type="Proteomes" id="UP000001971"/>
    </source>
</evidence>
<evidence type="ECO:0000313" key="9">
    <source>
        <dbReference type="EMBL" id="ABG14044.1"/>
    </source>
</evidence>
<comment type="function">
    <text evidence="4">Formation of pseudouridine at positions 38, 39 and 40 in the anticodon stem and loop of transfer RNAs.</text>
</comment>
<dbReference type="PANTHER" id="PTHR11142">
    <property type="entry name" value="PSEUDOURIDYLATE SYNTHASE"/>
    <property type="match status" value="1"/>
</dbReference>
<evidence type="ECO:0000256" key="2">
    <source>
        <dbReference type="ARBA" id="ARBA00022694"/>
    </source>
</evidence>
<evidence type="ECO:0000256" key="5">
    <source>
        <dbReference type="PIRSR" id="PIRSR001430-1"/>
    </source>
</evidence>
<feature type="active site" description="Nucleophile" evidence="4 5">
    <location>
        <position position="80"/>
    </location>
</feature>
<comment type="catalytic activity">
    <reaction evidence="4 7">
        <text>uridine(38/39/40) in tRNA = pseudouridine(38/39/40) in tRNA</text>
        <dbReference type="Rhea" id="RHEA:22376"/>
        <dbReference type="Rhea" id="RHEA-COMP:10085"/>
        <dbReference type="Rhea" id="RHEA-COMP:10087"/>
        <dbReference type="ChEBI" id="CHEBI:65314"/>
        <dbReference type="ChEBI" id="CHEBI:65315"/>
        <dbReference type="EC" id="5.4.99.12"/>
    </reaction>
</comment>
<dbReference type="FunFam" id="3.30.70.580:FF:000001">
    <property type="entry name" value="tRNA pseudouridine synthase A"/>
    <property type="match status" value="1"/>
</dbReference>
<evidence type="ECO:0000256" key="7">
    <source>
        <dbReference type="RuleBase" id="RU003792"/>
    </source>
</evidence>
<dbReference type="Pfam" id="PF01416">
    <property type="entry name" value="PseudoU_synth_1"/>
    <property type="match status" value="2"/>
</dbReference>
<dbReference type="PANTHER" id="PTHR11142:SF0">
    <property type="entry name" value="TRNA PSEUDOURIDINE SYNTHASE-LIKE 1"/>
    <property type="match status" value="1"/>
</dbReference>
<dbReference type="Gene3D" id="3.30.70.660">
    <property type="entry name" value="Pseudouridine synthase I, catalytic domain, C-terminal subdomain"/>
    <property type="match status" value="1"/>
</dbReference>
<dbReference type="SUPFAM" id="SSF55120">
    <property type="entry name" value="Pseudouridine synthase"/>
    <property type="match status" value="1"/>
</dbReference>
<dbReference type="InterPro" id="IPR020097">
    <property type="entry name" value="PsdUridine_synth_TruA_a/b_dom"/>
</dbReference>
<comment type="similarity">
    <text evidence="1 4 7">Belongs to the tRNA pseudouridine synthase TruA family.</text>
</comment>
<name>A0A0H2Y821_YERPA</name>